<evidence type="ECO:0000259" key="1">
    <source>
        <dbReference type="Pfam" id="PF12146"/>
    </source>
</evidence>
<dbReference type="InterPro" id="IPR029063">
    <property type="entry name" value="SAM-dependent_MTases_sf"/>
</dbReference>
<evidence type="ECO:0000313" key="4">
    <source>
        <dbReference type="Proteomes" id="UP001339883"/>
    </source>
</evidence>
<dbReference type="Gene3D" id="3.40.50.150">
    <property type="entry name" value="Vaccinia Virus protein VP39"/>
    <property type="match status" value="1"/>
</dbReference>
<dbReference type="Pfam" id="PF12146">
    <property type="entry name" value="Hydrolase_4"/>
    <property type="match status" value="1"/>
</dbReference>
<dbReference type="EMBL" id="VTDN01000006">
    <property type="protein sequence ID" value="MEB5477131.1"/>
    <property type="molecule type" value="Genomic_DNA"/>
</dbReference>
<organism evidence="3 4">
    <name type="scientific">Acinetobacter pollinis</name>
    <dbReference type="NCBI Taxonomy" id="2605270"/>
    <lineage>
        <taxon>Bacteria</taxon>
        <taxon>Pseudomonadati</taxon>
        <taxon>Pseudomonadota</taxon>
        <taxon>Gammaproteobacteria</taxon>
        <taxon>Moraxellales</taxon>
        <taxon>Moraxellaceae</taxon>
        <taxon>Acinetobacter</taxon>
    </lineage>
</organism>
<dbReference type="Proteomes" id="UP001339883">
    <property type="component" value="Unassembled WGS sequence"/>
</dbReference>
<dbReference type="InterPro" id="IPR051044">
    <property type="entry name" value="MAG_DAG_Lipase"/>
</dbReference>
<keyword evidence="3" id="KW-0489">Methyltransferase</keyword>
<protein>
    <submittedName>
        <fullName evidence="3">Bifunctional alpha/beta hydrolase/class I SAM-dependent methyltransferase</fullName>
    </submittedName>
</protein>
<keyword evidence="4" id="KW-1185">Reference proteome</keyword>
<dbReference type="InterPro" id="IPR022742">
    <property type="entry name" value="Hydrolase_4"/>
</dbReference>
<keyword evidence="3" id="KW-0808">Transferase</keyword>
<sequence>MRTISKHFFSSHDDTQLFYQHWSALTPANLNKKAILLFHRGHEHSGRMAHLVNELDLPEYDFFAWDARGHGQSPGLRGDSPSFSCSVKDIQSFVIHIEKEYGIQPENIAIVAQSVGAVLASTWVHDYAPNIRALCLVSPAFKIKLYVPFARTGLRVLKSVKGNFFISSYVKAGLLTHDIDRAKSYEQDPSIAKAISVNMLLGLHDTAKRIVKDAHAIHVPTQVLISGSDYVVHSKPQIEFFKNLTHPCKELHVLEGFYHDTLGEKDRDIAVQKIRRFISQCFASSLQLLNLRQAHQIGQSCAIAEQYNTPLPKKSLSHFYWSFTKYNLRLGSYLSQGLKLGQDTGFDSGSTLDYVYRNQADSHHWLGRIIDRQYLNAIGWKGIRVRKTHLEQLLQKAITQLKQKNHPVNIVDIAAGHGRYVLEAIDELQYRPHHVLLRDYRQVNVEHGQKLIHDKQLEDIVEFQQGDAFSKESLAKIPQNKTIAIVSGLYELFSDNTLISTSLNGLSETIVQGGYLIYTGQIWHPQQEFIARALTSHREGHAWVMRLRTQAEMDQLVESAGFLKVDQLIDEFGIFTVSLAVKK</sequence>
<evidence type="ECO:0000259" key="2">
    <source>
        <dbReference type="Pfam" id="PF12147"/>
    </source>
</evidence>
<dbReference type="InterPro" id="IPR022744">
    <property type="entry name" value="MeTrfase_dom_put"/>
</dbReference>
<evidence type="ECO:0000313" key="3">
    <source>
        <dbReference type="EMBL" id="MEB5477131.1"/>
    </source>
</evidence>
<reference evidence="3 4" key="1">
    <citation type="submission" date="2019-08" db="EMBL/GenBank/DDBJ databases">
        <title>Five species of Acinetobacter isolated from floral nectar and animal pollinators.</title>
        <authorList>
            <person name="Hendry T.A."/>
        </authorList>
    </citation>
    <scope>NUCLEOTIDE SEQUENCE [LARGE SCALE GENOMIC DNA]</scope>
    <source>
        <strain evidence="3 4">MD18.27</strain>
    </source>
</reference>
<keyword evidence="3" id="KW-0378">Hydrolase</keyword>
<feature type="domain" description="Serine aminopeptidase S33" evidence="1">
    <location>
        <begin position="32"/>
        <end position="266"/>
    </location>
</feature>
<proteinExistence type="predicted"/>
<dbReference type="Gene3D" id="3.40.50.1820">
    <property type="entry name" value="alpha/beta hydrolase"/>
    <property type="match status" value="1"/>
</dbReference>
<dbReference type="GO" id="GO:0016787">
    <property type="term" value="F:hydrolase activity"/>
    <property type="evidence" value="ECO:0007669"/>
    <property type="project" value="UniProtKB-KW"/>
</dbReference>
<comment type="caution">
    <text evidence="3">The sequence shown here is derived from an EMBL/GenBank/DDBJ whole genome shotgun (WGS) entry which is preliminary data.</text>
</comment>
<name>A0ABU6DTE7_9GAMM</name>
<dbReference type="Pfam" id="PF12147">
    <property type="entry name" value="Methyltransf_20"/>
    <property type="match status" value="1"/>
</dbReference>
<dbReference type="PANTHER" id="PTHR11614">
    <property type="entry name" value="PHOSPHOLIPASE-RELATED"/>
    <property type="match status" value="1"/>
</dbReference>
<gene>
    <name evidence="3" type="ORF">I2F25_08775</name>
</gene>
<dbReference type="RefSeq" id="WP_325775523.1">
    <property type="nucleotide sequence ID" value="NZ_VTDN01000006.1"/>
</dbReference>
<dbReference type="GO" id="GO:0008168">
    <property type="term" value="F:methyltransferase activity"/>
    <property type="evidence" value="ECO:0007669"/>
    <property type="project" value="UniProtKB-KW"/>
</dbReference>
<feature type="domain" description="Methyltransferase" evidence="2">
    <location>
        <begin position="274"/>
        <end position="582"/>
    </location>
</feature>
<dbReference type="GO" id="GO:0032259">
    <property type="term" value="P:methylation"/>
    <property type="evidence" value="ECO:0007669"/>
    <property type="project" value="UniProtKB-KW"/>
</dbReference>
<accession>A0ABU6DTE7</accession>
<dbReference type="InterPro" id="IPR029058">
    <property type="entry name" value="AB_hydrolase_fold"/>
</dbReference>
<dbReference type="SUPFAM" id="SSF53335">
    <property type="entry name" value="S-adenosyl-L-methionine-dependent methyltransferases"/>
    <property type="match status" value="1"/>
</dbReference>
<dbReference type="SUPFAM" id="SSF53474">
    <property type="entry name" value="alpha/beta-Hydrolases"/>
    <property type="match status" value="1"/>
</dbReference>